<comment type="subcellular location">
    <subcellularLocation>
        <location evidence="1">Cytoplasm</location>
    </subcellularLocation>
</comment>
<evidence type="ECO:0000313" key="8">
    <source>
        <dbReference type="Proteomes" id="UP000240009"/>
    </source>
</evidence>
<dbReference type="GO" id="GO:0006826">
    <property type="term" value="P:iron ion transport"/>
    <property type="evidence" value="ECO:0007669"/>
    <property type="project" value="InterPro"/>
</dbReference>
<dbReference type="GO" id="GO:0008849">
    <property type="term" value="F:enterochelin esterase activity"/>
    <property type="evidence" value="ECO:0007669"/>
    <property type="project" value="InterPro"/>
</dbReference>
<keyword evidence="2" id="KW-0963">Cytoplasm</keyword>
<dbReference type="GO" id="GO:0005737">
    <property type="term" value="C:cytoplasm"/>
    <property type="evidence" value="ECO:0007669"/>
    <property type="project" value="UniProtKB-SubCell"/>
</dbReference>
<accession>A0A2S8F2L5</accession>
<dbReference type="Pfam" id="PF00756">
    <property type="entry name" value="Esterase"/>
    <property type="match status" value="1"/>
</dbReference>
<dbReference type="SUPFAM" id="SSF53474">
    <property type="entry name" value="alpha/beta-Hydrolases"/>
    <property type="match status" value="1"/>
</dbReference>
<evidence type="ECO:0000259" key="6">
    <source>
        <dbReference type="Pfam" id="PF11806"/>
    </source>
</evidence>
<dbReference type="NCBIfam" id="NF007758">
    <property type="entry name" value="PRK10439.1"/>
    <property type="match status" value="1"/>
</dbReference>
<dbReference type="GO" id="GO:0005506">
    <property type="term" value="F:iron ion binding"/>
    <property type="evidence" value="ECO:0007669"/>
    <property type="project" value="InterPro"/>
</dbReference>
<dbReference type="PANTHER" id="PTHR48098:SF3">
    <property type="entry name" value="IRON(III) ENTEROBACTIN ESTERASE"/>
    <property type="match status" value="1"/>
</dbReference>
<dbReference type="InterPro" id="IPR029058">
    <property type="entry name" value="AB_hydrolase_fold"/>
</dbReference>
<name>A0A2S8F2L5_9BACT</name>
<proteinExistence type="inferred from homology"/>
<dbReference type="EMBL" id="PUIA01000068">
    <property type="protein sequence ID" value="PQO26389.1"/>
    <property type="molecule type" value="Genomic_DNA"/>
</dbReference>
<feature type="signal peptide" evidence="5">
    <location>
        <begin position="1"/>
        <end position="25"/>
    </location>
</feature>
<dbReference type="SUPFAM" id="SSF81296">
    <property type="entry name" value="E set domains"/>
    <property type="match status" value="1"/>
</dbReference>
<organism evidence="7 8">
    <name type="scientific">Blastopirellula marina</name>
    <dbReference type="NCBI Taxonomy" id="124"/>
    <lineage>
        <taxon>Bacteria</taxon>
        <taxon>Pseudomonadati</taxon>
        <taxon>Planctomycetota</taxon>
        <taxon>Planctomycetia</taxon>
        <taxon>Pirellulales</taxon>
        <taxon>Pirellulaceae</taxon>
        <taxon>Blastopirellula</taxon>
    </lineage>
</organism>
<dbReference type="OrthoDB" id="9803578at2"/>
<dbReference type="InterPro" id="IPR021764">
    <property type="entry name" value="Enterochelin_esterase_N"/>
</dbReference>
<feature type="chain" id="PRO_5015664872" evidence="5">
    <location>
        <begin position="26"/>
        <end position="540"/>
    </location>
</feature>
<evidence type="ECO:0000256" key="4">
    <source>
        <dbReference type="ARBA" id="ARBA00024201"/>
    </source>
</evidence>
<dbReference type="Pfam" id="PF11806">
    <property type="entry name" value="Enterochelin_N"/>
    <property type="match status" value="1"/>
</dbReference>
<reference evidence="7 8" key="1">
    <citation type="submission" date="2018-02" db="EMBL/GenBank/DDBJ databases">
        <title>Comparative genomes isolates from brazilian mangrove.</title>
        <authorList>
            <person name="Araujo J.E."/>
            <person name="Taketani R.G."/>
            <person name="Silva M.C.P."/>
            <person name="Loureco M.V."/>
            <person name="Andreote F.D."/>
        </authorList>
    </citation>
    <scope>NUCLEOTIDE SEQUENCE [LARGE SCALE GENOMIC DNA]</scope>
    <source>
        <strain evidence="7 8">HEX-2 MGV</strain>
    </source>
</reference>
<evidence type="ECO:0000256" key="5">
    <source>
        <dbReference type="SAM" id="SignalP"/>
    </source>
</evidence>
<feature type="domain" description="Enterochelin esterase N-terminal" evidence="6">
    <location>
        <begin position="184"/>
        <end position="289"/>
    </location>
</feature>
<dbReference type="InterPro" id="IPR013783">
    <property type="entry name" value="Ig-like_fold"/>
</dbReference>
<dbReference type="RefSeq" id="WP_105357172.1">
    <property type="nucleotide sequence ID" value="NZ_PUIA01000068.1"/>
</dbReference>
<dbReference type="Proteomes" id="UP000240009">
    <property type="component" value="Unassembled WGS sequence"/>
</dbReference>
<dbReference type="InterPro" id="IPR014756">
    <property type="entry name" value="Ig_E-set"/>
</dbReference>
<evidence type="ECO:0000313" key="7">
    <source>
        <dbReference type="EMBL" id="PQO26389.1"/>
    </source>
</evidence>
<protein>
    <submittedName>
        <fullName evidence="7">Enterochelin esterase</fullName>
    </submittedName>
</protein>
<dbReference type="Gene3D" id="2.60.40.10">
    <property type="entry name" value="Immunoglobulins"/>
    <property type="match status" value="1"/>
</dbReference>
<dbReference type="Gene3D" id="3.40.50.1820">
    <property type="entry name" value="alpha/beta hydrolase"/>
    <property type="match status" value="1"/>
</dbReference>
<dbReference type="PANTHER" id="PTHR48098">
    <property type="entry name" value="ENTEROCHELIN ESTERASE-RELATED"/>
    <property type="match status" value="1"/>
</dbReference>
<dbReference type="InterPro" id="IPR000801">
    <property type="entry name" value="Esterase-like"/>
</dbReference>
<comment type="similarity">
    <text evidence="4">Belongs to the Fes family.</text>
</comment>
<keyword evidence="5" id="KW-0732">Signal</keyword>
<evidence type="ECO:0000256" key="3">
    <source>
        <dbReference type="ARBA" id="ARBA00022801"/>
    </source>
</evidence>
<comment type="caution">
    <text evidence="7">The sequence shown here is derived from an EMBL/GenBank/DDBJ whole genome shotgun (WGS) entry which is preliminary data.</text>
</comment>
<keyword evidence="3" id="KW-0378">Hydrolase</keyword>
<dbReference type="InterPro" id="IPR050583">
    <property type="entry name" value="Mycobacterial_A85_antigen"/>
</dbReference>
<dbReference type="AlphaFoldDB" id="A0A2S8F2L5"/>
<evidence type="ECO:0000256" key="1">
    <source>
        <dbReference type="ARBA" id="ARBA00004496"/>
    </source>
</evidence>
<gene>
    <name evidence="7" type="ORF">C5Y96_20360</name>
</gene>
<evidence type="ECO:0000256" key="2">
    <source>
        <dbReference type="ARBA" id="ARBA00022490"/>
    </source>
</evidence>
<sequence length="540" mass="60143">MTSYSTSHIFVTLTILLLTCASSFAEEASDYLNGRDKNQVTFRDAGRHRVKLSLSTGDYVCGEVSGDDVTLTLTDSQHRHVRQLASGSGNMSFMFVLNEQGSFQFELTNPPNSEATVTLTRVVARADQKPPAETLASPRLRQLQTTLASGDNTKQFWDEVATQGTPLIESDGVTPPLAKGELLLTFLWRGAKNNVRLFGAPSNDHDEMFHLAGSDVWYRSYRVPDTARVIYRMAPDVPELDASAWQRRRAILATAQRDPLNPKYLPVSAVDKFAGESLVELPNAPDQPWLVKNPEVPAGTIEHCEFASTILGNQRQIVLYRPHDYQPGAESNCLIVLFDGDKYLEQADVATVLDNLIDAKKIPPTAALLITNPSNESRSKELPCNPKFAKFLATELMPWARESGIYATAPRTVVAGASYGGLAAAYVGMQHPEIFGNVYSQSGSFWWSPTPNTDEPEWLTRQYVQADRQPLRFHLETGTMEVGRGSMPGILDTTRHLRDVLQAKRYNVTYREYDSGHGYLYWRFAFPNGVIDLLAAREMD</sequence>